<protein>
    <submittedName>
        <fullName evidence="2">Uncharacterized protein</fullName>
    </submittedName>
</protein>
<keyword evidence="3" id="KW-1185">Reference proteome</keyword>
<dbReference type="EMBL" id="BMSZ01000002">
    <property type="protein sequence ID" value="GGS38060.1"/>
    <property type="molecule type" value="Genomic_DNA"/>
</dbReference>
<accession>A0ABQ2SRI3</accession>
<evidence type="ECO:0000313" key="2">
    <source>
        <dbReference type="EMBL" id="GGS38060.1"/>
    </source>
</evidence>
<comment type="caution">
    <text evidence="2">The sequence shown here is derived from an EMBL/GenBank/DDBJ whole genome shotgun (WGS) entry which is preliminary data.</text>
</comment>
<organism evidence="2 3">
    <name type="scientific">Streptomyces badius</name>
    <dbReference type="NCBI Taxonomy" id="1941"/>
    <lineage>
        <taxon>Bacteria</taxon>
        <taxon>Bacillati</taxon>
        <taxon>Actinomycetota</taxon>
        <taxon>Actinomycetes</taxon>
        <taxon>Kitasatosporales</taxon>
        <taxon>Streptomycetaceae</taxon>
        <taxon>Streptomyces</taxon>
    </lineage>
</organism>
<feature type="compositionally biased region" description="Basic and acidic residues" evidence="1">
    <location>
        <begin position="1"/>
        <end position="12"/>
    </location>
</feature>
<proteinExistence type="predicted"/>
<name>A0ABQ2SRI3_STRBA</name>
<sequence>MIFDRGDERADSGAESGDGMGSTSSGGAARLSIRQCTDTHVYRYANVSVHWRIDTAWIDRTGPSANASHPRGHG</sequence>
<dbReference type="Proteomes" id="UP000659767">
    <property type="component" value="Unassembled WGS sequence"/>
</dbReference>
<feature type="region of interest" description="Disordered" evidence="1">
    <location>
        <begin position="1"/>
        <end position="29"/>
    </location>
</feature>
<evidence type="ECO:0000256" key="1">
    <source>
        <dbReference type="SAM" id="MobiDB-lite"/>
    </source>
</evidence>
<gene>
    <name evidence="2" type="ORF">GCM10010253_09500</name>
</gene>
<reference evidence="3" key="1">
    <citation type="journal article" date="2019" name="Int. J. Syst. Evol. Microbiol.">
        <title>The Global Catalogue of Microorganisms (GCM) 10K type strain sequencing project: providing services to taxonomists for standard genome sequencing and annotation.</title>
        <authorList>
            <consortium name="The Broad Institute Genomics Platform"/>
            <consortium name="The Broad Institute Genome Sequencing Center for Infectious Disease"/>
            <person name="Wu L."/>
            <person name="Ma J."/>
        </authorList>
    </citation>
    <scope>NUCLEOTIDE SEQUENCE [LARGE SCALE GENOMIC DNA]</scope>
    <source>
        <strain evidence="3">JCM 4350</strain>
    </source>
</reference>
<evidence type="ECO:0000313" key="3">
    <source>
        <dbReference type="Proteomes" id="UP000659767"/>
    </source>
</evidence>